<keyword evidence="1" id="KW-0472">Membrane</keyword>
<evidence type="ECO:0000256" key="1">
    <source>
        <dbReference type="SAM" id="Phobius"/>
    </source>
</evidence>
<dbReference type="PROSITE" id="PS51257">
    <property type="entry name" value="PROKAR_LIPOPROTEIN"/>
    <property type="match status" value="1"/>
</dbReference>
<dbReference type="EMBL" id="VSRR010002859">
    <property type="protein sequence ID" value="MPC33558.1"/>
    <property type="molecule type" value="Genomic_DNA"/>
</dbReference>
<name>A0A5B7EJQ1_PORTR</name>
<reference evidence="2 3" key="1">
    <citation type="submission" date="2019-05" db="EMBL/GenBank/DDBJ databases">
        <title>Another draft genome of Portunus trituberculatus and its Hox gene families provides insights of decapod evolution.</title>
        <authorList>
            <person name="Jeong J.-H."/>
            <person name="Song I."/>
            <person name="Kim S."/>
            <person name="Choi T."/>
            <person name="Kim D."/>
            <person name="Ryu S."/>
            <person name="Kim W."/>
        </authorList>
    </citation>
    <scope>NUCLEOTIDE SEQUENCE [LARGE SCALE GENOMIC DNA]</scope>
    <source>
        <tissue evidence="2">Muscle</tissue>
    </source>
</reference>
<evidence type="ECO:0000313" key="3">
    <source>
        <dbReference type="Proteomes" id="UP000324222"/>
    </source>
</evidence>
<gene>
    <name evidence="2" type="ORF">E2C01_026913</name>
</gene>
<keyword evidence="3" id="KW-1185">Reference proteome</keyword>
<sequence length="41" mass="4816">MAIERDNSVLNPFSTMACFHIHSAYYMTILYSFRNLREGSK</sequence>
<keyword evidence="1" id="KW-0812">Transmembrane</keyword>
<organism evidence="2 3">
    <name type="scientific">Portunus trituberculatus</name>
    <name type="common">Swimming crab</name>
    <name type="synonym">Neptunus trituberculatus</name>
    <dbReference type="NCBI Taxonomy" id="210409"/>
    <lineage>
        <taxon>Eukaryota</taxon>
        <taxon>Metazoa</taxon>
        <taxon>Ecdysozoa</taxon>
        <taxon>Arthropoda</taxon>
        <taxon>Crustacea</taxon>
        <taxon>Multicrustacea</taxon>
        <taxon>Malacostraca</taxon>
        <taxon>Eumalacostraca</taxon>
        <taxon>Eucarida</taxon>
        <taxon>Decapoda</taxon>
        <taxon>Pleocyemata</taxon>
        <taxon>Brachyura</taxon>
        <taxon>Eubrachyura</taxon>
        <taxon>Portunoidea</taxon>
        <taxon>Portunidae</taxon>
        <taxon>Portuninae</taxon>
        <taxon>Portunus</taxon>
    </lineage>
</organism>
<dbReference type="Proteomes" id="UP000324222">
    <property type="component" value="Unassembled WGS sequence"/>
</dbReference>
<dbReference type="AlphaFoldDB" id="A0A5B7EJQ1"/>
<evidence type="ECO:0000313" key="2">
    <source>
        <dbReference type="EMBL" id="MPC33558.1"/>
    </source>
</evidence>
<proteinExistence type="predicted"/>
<protein>
    <submittedName>
        <fullName evidence="2">Uncharacterized protein</fullName>
    </submittedName>
</protein>
<comment type="caution">
    <text evidence="2">The sequence shown here is derived from an EMBL/GenBank/DDBJ whole genome shotgun (WGS) entry which is preliminary data.</text>
</comment>
<keyword evidence="1" id="KW-1133">Transmembrane helix</keyword>
<feature type="transmembrane region" description="Helical" evidence="1">
    <location>
        <begin position="12"/>
        <end position="33"/>
    </location>
</feature>
<accession>A0A5B7EJQ1</accession>